<dbReference type="SMART" id="SM00823">
    <property type="entry name" value="PKS_PP"/>
    <property type="match status" value="1"/>
</dbReference>
<evidence type="ECO:0000256" key="9">
    <source>
        <dbReference type="SAM" id="Phobius"/>
    </source>
</evidence>
<dbReference type="Pfam" id="PF00698">
    <property type="entry name" value="Acyl_transf_1"/>
    <property type="match status" value="1"/>
</dbReference>
<dbReference type="GO" id="GO:0004315">
    <property type="term" value="F:3-oxoacyl-[acyl-carrier-protein] synthase activity"/>
    <property type="evidence" value="ECO:0007669"/>
    <property type="project" value="InterPro"/>
</dbReference>
<dbReference type="InterPro" id="IPR016035">
    <property type="entry name" value="Acyl_Trfase/lysoPLipase"/>
</dbReference>
<keyword evidence="3" id="KW-0808">Transferase</keyword>
<dbReference type="InterPro" id="IPR020806">
    <property type="entry name" value="PKS_PP-bd"/>
</dbReference>
<dbReference type="InterPro" id="IPR049551">
    <property type="entry name" value="PKS_DH_C"/>
</dbReference>
<feature type="domain" description="Carrier" evidence="10">
    <location>
        <begin position="2508"/>
        <end position="2585"/>
    </location>
</feature>
<dbReference type="SMART" id="SM00827">
    <property type="entry name" value="PKS_AT"/>
    <property type="match status" value="1"/>
</dbReference>
<dbReference type="SUPFAM" id="SSF51735">
    <property type="entry name" value="NAD(P)-binding Rossmann-fold domains"/>
    <property type="match status" value="2"/>
</dbReference>
<dbReference type="InterPro" id="IPR016036">
    <property type="entry name" value="Malonyl_transacylase_ACP-bd"/>
</dbReference>
<dbReference type="OrthoDB" id="329835at2759"/>
<dbReference type="Pfam" id="PF00109">
    <property type="entry name" value="ketoacyl-synt"/>
    <property type="match status" value="1"/>
</dbReference>
<dbReference type="CDD" id="cd00833">
    <property type="entry name" value="PKS"/>
    <property type="match status" value="1"/>
</dbReference>
<dbReference type="InterPro" id="IPR036291">
    <property type="entry name" value="NAD(P)-bd_dom_sf"/>
</dbReference>
<dbReference type="SMART" id="SM00829">
    <property type="entry name" value="PKS_ER"/>
    <property type="match status" value="1"/>
</dbReference>
<dbReference type="SMART" id="SM00822">
    <property type="entry name" value="PKS_KR"/>
    <property type="match status" value="1"/>
</dbReference>
<dbReference type="PROSITE" id="PS00606">
    <property type="entry name" value="KS3_1"/>
    <property type="match status" value="1"/>
</dbReference>
<evidence type="ECO:0000259" key="12">
    <source>
        <dbReference type="PROSITE" id="PS52019"/>
    </source>
</evidence>
<dbReference type="InterPro" id="IPR014043">
    <property type="entry name" value="Acyl_transferase_dom"/>
</dbReference>
<dbReference type="CDD" id="cd05195">
    <property type="entry name" value="enoyl_red"/>
    <property type="match status" value="1"/>
</dbReference>
<evidence type="ECO:0000259" key="11">
    <source>
        <dbReference type="PROSITE" id="PS52004"/>
    </source>
</evidence>
<dbReference type="InterPro" id="IPR018201">
    <property type="entry name" value="Ketoacyl_synth_AS"/>
</dbReference>
<dbReference type="Pfam" id="PF08242">
    <property type="entry name" value="Methyltransf_12"/>
    <property type="match status" value="1"/>
</dbReference>
<sequence length="2590" mass="284593">MASISFEDKLQPLAIIGLSFKFPQDATSSQAFWDMLVHGRCASTEFPTSRMTIESHHHPDRDRLDTISPRGGHFISEDLGAFDAPFFGISGPEAEAMDPQQRLALETAYRAFESAGLPLEAIAGSKTSVVAGSFCDDYHMLQVKDPLNVSKHNATGNARNMISNRLSWFFDLHGPSATVDTACSSSLIALDMACQSIWGGDATMGLAVGCNVMVAPEMTIGLDNLGLLSRDSRSYSFDDQANGYARGEGIGALVIKPLKDAVSDGDTVRAVIRSSSSNQDGKTPGILQPSKEAQMRLIYDTYSKAGLDMAATRYFEAHGTGTPIGDPIEIRGIGSAFRKYRSKEEPLYVGSVKSNIGHLEGASGIAGVIKTILALEKGIIPPNSENLRRINPQIDEEFFHIKIPQQAVPWPTDGLRRASVSSFGFGGANCSVVLDDAYNSLRLRGMEDGKHQTAITPPQPETIHDALDDRFGDKSGTLENCAIINDEESSGEDQSTLLVWSSGDEDGINRTRESWETYLSNLAIPNSEKGYAQNLAHTLASRRSHLKWRSFAIADPKKRPKSLAGEFSPATRSNSSPRVAFIFTGQGAQWYAMGRELIARYEIFRNTLAEAGKYLKTLGCHWDVLDEMKKAKSESNVNDPTYGQSLCTIVQIGLVDLLRSWNVVPSAVVGHSSGEIAAAYAAGAISKNSALKVSYYRGLLAGRLGETSKYKGSMLAVGLSEADIRAYLNKLEASFGCLRLVVACLNSSKSLTISGETEQIEALHDLLEKDQVFARKLMVNVAYHSFQMQEIASAYEAAIGSLDTPLQRTVILMFSSVTGGLIHREELATPGYWVRNMVSPVLFGDALTSLSSQPANVLRKIDGSHRLSVTVSHLVEIGPHAALQGPCRDILKAVKKDKDITYIPSLRRNVSAVKCILDCVGRLHCEGYAVDLGAVNSPGGTGQSEGLQVLADLPEYPFDHSKTYWHESRQSKGYRFRKTGRLDLLGIPDVDGNPMEAHWRNIIRVSEMPWVQDHKINNATLYPAAGMMVMAIEAIKQLAEPNRNIAGFTIKDCNFLSPIHIPTHSDGIETNIHVKRVKDGKSDSSGWHDFRICCYDKDTWVENCTGSIQVSYESNESGMNTNGRENAEWDASLMRTYQEAARSCAVSVDTTKFYEELIEYGYQYGPAFAAITSLTRNNASSQDIVSTIRTFVGNSAKDSQVVQPHTIHPTTLDAVIHMMTAMVIEVAGQEESVAVPTHIEKLWISNSGGLSYPHAHAIKAYANSDGTTVTDSRYTMVAFDEGLTKSLLNLEGLRVNNIANSAERNPEGDFLADNLCHHVEWKPDIDLLNNVETNVFCSRTELQSDEPVDAFTELDFLVSAYVSKVPASALEKAKMIGSPHMIKYAEWIARQQNILNSGQSAFNSQAWRTRMEDASFMNSLHKRLEQGSKRGLLTSIVGKNLMQFVSGERDPVSVLFEGNLLQDTYFEMVFDLPKIGQMAKYIDALAHKNPAMKFIELGAGSGAMTDFCMKTLTTDDDGQTKPSRYKQWDFTDLSSSFFPQAQDLFAAQGEKMRFMTLDIEQDPVIQGFECGTYDVVVAFLVVHATENLSVSLKNARKLLKPGGKFLLFEITRLGAIRTTFVFGLFDGWWRGQETYRTINPCVDETKWDELLKEAGYSGCDVVITDYNDERCHECSMIVSTAVIEEPTRPSQPSVNIILNPLSPVQLQLADKFSGLLQNAGMDNLTQLTFQDCLTNQIAPDALSLCLLEIQDKFLYDINEFDFINFRDLLTHTRNLLWVNGGGGHQPNPKFRLIDGLFRVISDENQSTRLTILSLEPRSTVERQAQQILKIATSILGDLDRHLDTEYIEMDGMLHVGRLVHASSLNQEVATKKLPQKTEPRTFGGDLPLRLEVGTPGLLNTLHFVEDKRLQATLKPNEIEIRSKAVGLNFRDVLIALGRLNSNTLGGEFAGEITRVGDECHKFKPGDRVVVYHPSHYANYVRVREDMAVIKIPGDWLSYVDAAAMPVTYGTAWLTLNRIARLQRGESVLIHSGAGGTGQAAIRIAHESKKQFLMDQCHIPSEHIFSSRNTLFAKGIRRLTGNKGVDVVLNSLASDELIASWESIAPYGRFVEIGKNDILSNSKLPMGQFEKNVSFSAFDLAAMSVDRPQLVISALGEVLDLIKEGKLPVPQSAQVYKVGDIEQAFRQMQGGKNMGKAVIELRDDDQVEAVMDTKPTYAFDPNATYVIAGGLGGLGRSIARWLVDRGACNLILLSRSGENNPYARDFVAGLREQGANAVTPACDIADRASLTAVLDSCAAHMPPIKGCIQASMVVSNSHFEQLTLDSWRASTAPKAQGSWNLHELLPQGLDFFVLMSSVAGITGARGESGYASGNTFKDGLARYRIGIGEKAISLDLGLFLSAGFFKENEEARKRFLANSVLHPITESDLHALLDIYCNPNLTHIPIEKSQAVVGIQPKVREMGMNTTEWMQRPFFRHLAAHGSSSSSATSPSNSTNFASVFATAKSLDEVTAILKQEMRSKLSRMLSVSGDEIDLDKPIHQYGVDSLAAVELRNWFGRELRADIAIFDILGGASIASVVALAVGKSDYRRG</sequence>
<keyword evidence="9" id="KW-1133">Transmembrane helix</keyword>
<dbReference type="GO" id="GO:0016491">
    <property type="term" value="F:oxidoreductase activity"/>
    <property type="evidence" value="ECO:0007669"/>
    <property type="project" value="UniProtKB-KW"/>
</dbReference>
<evidence type="ECO:0000256" key="3">
    <source>
        <dbReference type="ARBA" id="ARBA00022679"/>
    </source>
</evidence>
<dbReference type="SUPFAM" id="SSF55048">
    <property type="entry name" value="Probable ACP-binding domain of malonyl-CoA ACP transacylase"/>
    <property type="match status" value="1"/>
</dbReference>
<feature type="region of interest" description="C-terminal hotdog fold" evidence="8">
    <location>
        <begin position="1145"/>
        <end position="1304"/>
    </location>
</feature>
<feature type="domain" description="PKS/mFAS DH" evidence="12">
    <location>
        <begin position="982"/>
        <end position="1304"/>
    </location>
</feature>
<keyword evidence="4" id="KW-0521">NADP</keyword>
<evidence type="ECO:0000256" key="7">
    <source>
        <dbReference type="ARBA" id="ARBA00023315"/>
    </source>
</evidence>
<dbReference type="InterPro" id="IPR029063">
    <property type="entry name" value="SAM-dependent_MTases_sf"/>
</dbReference>
<dbReference type="SMART" id="SM00826">
    <property type="entry name" value="PKS_DH"/>
    <property type="match status" value="1"/>
</dbReference>
<reference evidence="13 14" key="1">
    <citation type="submission" date="2017-12" db="EMBL/GenBank/DDBJ databases">
        <authorList>
            <consortium name="DOE Joint Genome Institute"/>
            <person name="Haridas S."/>
            <person name="Kjaerbolling I."/>
            <person name="Vesth T.C."/>
            <person name="Frisvad J.C."/>
            <person name="Nybo J.L."/>
            <person name="Theobald S."/>
            <person name="Kuo A."/>
            <person name="Bowyer P."/>
            <person name="Matsuda Y."/>
            <person name="Mondo S."/>
            <person name="Lyhne E.K."/>
            <person name="Kogle M.E."/>
            <person name="Clum A."/>
            <person name="Lipzen A."/>
            <person name="Salamov A."/>
            <person name="Ngan C.Y."/>
            <person name="Daum C."/>
            <person name="Chiniquy J."/>
            <person name="Barry K."/>
            <person name="LaButti K."/>
            <person name="Simmons B.A."/>
            <person name="Magnuson J.K."/>
            <person name="Mortensen U.H."/>
            <person name="Larsen T.O."/>
            <person name="Grigoriev I.V."/>
            <person name="Baker S.E."/>
            <person name="Andersen M.R."/>
            <person name="Nordberg H.P."/>
            <person name="Cantor M.N."/>
            <person name="Hua S.X."/>
        </authorList>
    </citation>
    <scope>NUCLEOTIDE SEQUENCE [LARGE SCALE GENOMIC DNA]</scope>
    <source>
        <strain evidence="13 14">CBS 102.13</strain>
    </source>
</reference>
<dbReference type="InterPro" id="IPR036736">
    <property type="entry name" value="ACP-like_sf"/>
</dbReference>
<dbReference type="SMART" id="SM00825">
    <property type="entry name" value="PKS_KS"/>
    <property type="match status" value="1"/>
</dbReference>
<evidence type="ECO:0000259" key="10">
    <source>
        <dbReference type="PROSITE" id="PS50075"/>
    </source>
</evidence>
<keyword evidence="9" id="KW-0472">Membrane</keyword>
<dbReference type="Gene3D" id="3.40.47.10">
    <property type="match status" value="1"/>
</dbReference>
<keyword evidence="6" id="KW-0511">Multifunctional enzyme</keyword>
<dbReference type="InterPro" id="IPR014030">
    <property type="entry name" value="Ketoacyl_synth_N"/>
</dbReference>
<dbReference type="Gene3D" id="3.10.129.110">
    <property type="entry name" value="Polyketide synthase dehydratase"/>
    <property type="match status" value="1"/>
</dbReference>
<dbReference type="Pfam" id="PF14765">
    <property type="entry name" value="PS-DH"/>
    <property type="match status" value="1"/>
</dbReference>
<dbReference type="InterPro" id="IPR013968">
    <property type="entry name" value="PKS_KR"/>
</dbReference>
<gene>
    <name evidence="13" type="ORF">BDW47DRAFT_130388</name>
</gene>
<dbReference type="InterPro" id="IPR006162">
    <property type="entry name" value="Ppantetheine_attach_site"/>
</dbReference>
<dbReference type="GO" id="GO:0006633">
    <property type="term" value="P:fatty acid biosynthetic process"/>
    <property type="evidence" value="ECO:0007669"/>
    <property type="project" value="InterPro"/>
</dbReference>
<dbReference type="Gene3D" id="3.40.50.150">
    <property type="entry name" value="Vaccinia Virus protein VP39"/>
    <property type="match status" value="1"/>
</dbReference>
<dbReference type="Pfam" id="PF02801">
    <property type="entry name" value="Ketoacyl-synt_C"/>
    <property type="match status" value="1"/>
</dbReference>
<dbReference type="InterPro" id="IPR050091">
    <property type="entry name" value="PKS_NRPS_Biosynth_Enz"/>
</dbReference>
<feature type="transmembrane region" description="Helical" evidence="9">
    <location>
        <begin position="2563"/>
        <end position="2583"/>
    </location>
</feature>
<feature type="domain" description="Ketosynthase family 3 (KS3)" evidence="11">
    <location>
        <begin position="10"/>
        <end position="436"/>
    </location>
</feature>
<feature type="active site" description="Proton acceptor; for dehydratase activity" evidence="8">
    <location>
        <position position="1014"/>
    </location>
</feature>
<keyword evidence="7" id="KW-0012">Acyltransferase</keyword>
<evidence type="ECO:0000256" key="5">
    <source>
        <dbReference type="ARBA" id="ARBA00023002"/>
    </source>
</evidence>
<evidence type="ECO:0000256" key="4">
    <source>
        <dbReference type="ARBA" id="ARBA00022857"/>
    </source>
</evidence>
<evidence type="ECO:0000256" key="8">
    <source>
        <dbReference type="PROSITE-ProRule" id="PRU01363"/>
    </source>
</evidence>
<dbReference type="Pfam" id="PF08659">
    <property type="entry name" value="KR"/>
    <property type="match status" value="1"/>
</dbReference>
<dbReference type="Pfam" id="PF08240">
    <property type="entry name" value="ADH_N"/>
    <property type="match status" value="1"/>
</dbReference>
<dbReference type="CDD" id="cd02440">
    <property type="entry name" value="AdoMet_MTases"/>
    <property type="match status" value="1"/>
</dbReference>
<organism evidence="13 14">
    <name type="scientific">Aspergillus candidus</name>
    <dbReference type="NCBI Taxonomy" id="41067"/>
    <lineage>
        <taxon>Eukaryota</taxon>
        <taxon>Fungi</taxon>
        <taxon>Dikarya</taxon>
        <taxon>Ascomycota</taxon>
        <taxon>Pezizomycotina</taxon>
        <taxon>Eurotiomycetes</taxon>
        <taxon>Eurotiomycetidae</taxon>
        <taxon>Eurotiales</taxon>
        <taxon>Aspergillaceae</taxon>
        <taxon>Aspergillus</taxon>
        <taxon>Aspergillus subgen. Circumdati</taxon>
    </lineage>
</organism>
<dbReference type="Gene3D" id="3.40.366.10">
    <property type="entry name" value="Malonyl-Coenzyme A Acyl Carrier Protein, domain 2"/>
    <property type="match status" value="1"/>
</dbReference>
<dbReference type="InterPro" id="IPR016039">
    <property type="entry name" value="Thiolase-like"/>
</dbReference>
<dbReference type="Pfam" id="PF23297">
    <property type="entry name" value="ACP_SdgA_C"/>
    <property type="match status" value="1"/>
</dbReference>
<dbReference type="Proteomes" id="UP000234585">
    <property type="component" value="Unassembled WGS sequence"/>
</dbReference>
<dbReference type="SUPFAM" id="SSF53901">
    <property type="entry name" value="Thiolase-like"/>
    <property type="match status" value="1"/>
</dbReference>
<dbReference type="PANTHER" id="PTHR43775:SF29">
    <property type="entry name" value="ASPERFURANONE POLYKETIDE SYNTHASE AFOG-RELATED"/>
    <property type="match status" value="1"/>
</dbReference>
<feature type="active site" description="Proton donor; for dehydratase activity" evidence="8">
    <location>
        <position position="1213"/>
    </location>
</feature>
<feature type="region of interest" description="N-terminal hotdog fold" evidence="8">
    <location>
        <begin position="982"/>
        <end position="1115"/>
    </location>
</feature>
<dbReference type="PROSITE" id="PS52004">
    <property type="entry name" value="KS3_2"/>
    <property type="match status" value="1"/>
</dbReference>
<dbReference type="Gene3D" id="3.90.180.10">
    <property type="entry name" value="Medium-chain alcohol dehydrogenases, catalytic domain"/>
    <property type="match status" value="1"/>
</dbReference>
<dbReference type="STRING" id="41067.A0A2I2FPQ3"/>
<dbReference type="InterPro" id="IPR001227">
    <property type="entry name" value="Ac_transferase_dom_sf"/>
</dbReference>
<dbReference type="InterPro" id="IPR013217">
    <property type="entry name" value="Methyltransf_12"/>
</dbReference>
<dbReference type="InterPro" id="IPR009081">
    <property type="entry name" value="PP-bd_ACP"/>
</dbReference>
<dbReference type="SUPFAM" id="SSF52151">
    <property type="entry name" value="FabD/lysophospholipase-like"/>
    <property type="match status" value="1"/>
</dbReference>
<dbReference type="InterPro" id="IPR057326">
    <property type="entry name" value="KR_dom"/>
</dbReference>
<dbReference type="InterPro" id="IPR020841">
    <property type="entry name" value="PKS_Beta-ketoAc_synthase_dom"/>
</dbReference>
<dbReference type="Gene3D" id="3.30.70.3290">
    <property type="match status" value="1"/>
</dbReference>
<evidence type="ECO:0000256" key="2">
    <source>
        <dbReference type="ARBA" id="ARBA00022553"/>
    </source>
</evidence>
<dbReference type="Gene3D" id="1.10.1200.10">
    <property type="entry name" value="ACP-like"/>
    <property type="match status" value="1"/>
</dbReference>
<dbReference type="SUPFAM" id="SSF50129">
    <property type="entry name" value="GroES-like"/>
    <property type="match status" value="1"/>
</dbReference>
<dbReference type="GeneID" id="36524250"/>
<name>A0A2I2FPQ3_ASPCN</name>
<dbReference type="PANTHER" id="PTHR43775">
    <property type="entry name" value="FATTY ACID SYNTHASE"/>
    <property type="match status" value="1"/>
</dbReference>
<dbReference type="CDD" id="cd05274">
    <property type="entry name" value="KR_FAS_SDR_x"/>
    <property type="match status" value="1"/>
</dbReference>
<keyword evidence="5" id="KW-0560">Oxidoreductase</keyword>
<evidence type="ECO:0000313" key="14">
    <source>
        <dbReference type="Proteomes" id="UP000234585"/>
    </source>
</evidence>
<dbReference type="PROSITE" id="PS00012">
    <property type="entry name" value="PHOSPHOPANTETHEINE"/>
    <property type="match status" value="1"/>
</dbReference>
<dbReference type="GO" id="GO:0004312">
    <property type="term" value="F:fatty acid synthase activity"/>
    <property type="evidence" value="ECO:0007669"/>
    <property type="project" value="TreeGrafter"/>
</dbReference>
<dbReference type="PROSITE" id="PS52019">
    <property type="entry name" value="PKS_MFAS_DH"/>
    <property type="match status" value="1"/>
</dbReference>
<evidence type="ECO:0000313" key="13">
    <source>
        <dbReference type="EMBL" id="PLB42608.1"/>
    </source>
</evidence>
<dbReference type="InterPro" id="IPR014031">
    <property type="entry name" value="Ketoacyl_synth_C"/>
</dbReference>
<dbReference type="InterPro" id="IPR049552">
    <property type="entry name" value="PKS_DH_N"/>
</dbReference>
<protein>
    <submittedName>
        <fullName evidence="13">Uncharacterized protein</fullName>
    </submittedName>
</protein>
<accession>A0A2I2FPQ3</accession>
<dbReference type="InterPro" id="IPR011032">
    <property type="entry name" value="GroES-like_sf"/>
</dbReference>
<dbReference type="InterPro" id="IPR049900">
    <property type="entry name" value="PKS_mFAS_DH"/>
</dbReference>
<keyword evidence="1" id="KW-0596">Phosphopantetheine</keyword>
<dbReference type="Gene3D" id="3.40.50.720">
    <property type="entry name" value="NAD(P)-binding Rossmann-like Domain"/>
    <property type="match status" value="2"/>
</dbReference>
<keyword evidence="9" id="KW-0812">Transmembrane</keyword>
<dbReference type="InterPro" id="IPR042104">
    <property type="entry name" value="PKS_dehydratase_sf"/>
</dbReference>
<dbReference type="InterPro" id="IPR020843">
    <property type="entry name" value="ER"/>
</dbReference>
<dbReference type="PROSITE" id="PS50075">
    <property type="entry name" value="CARRIER"/>
    <property type="match status" value="1"/>
</dbReference>
<dbReference type="InterPro" id="IPR020807">
    <property type="entry name" value="PKS_DH"/>
</dbReference>
<proteinExistence type="predicted"/>
<dbReference type="SUPFAM" id="SSF47336">
    <property type="entry name" value="ACP-like"/>
    <property type="match status" value="1"/>
</dbReference>
<keyword evidence="2" id="KW-0597">Phosphoprotein</keyword>
<dbReference type="SUPFAM" id="SSF53335">
    <property type="entry name" value="S-adenosyl-L-methionine-dependent methyltransferases"/>
    <property type="match status" value="1"/>
</dbReference>
<dbReference type="GO" id="GO:0044550">
    <property type="term" value="P:secondary metabolite biosynthetic process"/>
    <property type="evidence" value="ECO:0007669"/>
    <property type="project" value="UniProtKB-ARBA"/>
</dbReference>
<dbReference type="Pfam" id="PF13602">
    <property type="entry name" value="ADH_zinc_N_2"/>
    <property type="match status" value="1"/>
</dbReference>
<keyword evidence="14" id="KW-1185">Reference proteome</keyword>
<dbReference type="EMBL" id="KZ559117">
    <property type="protein sequence ID" value="PLB42608.1"/>
    <property type="molecule type" value="Genomic_DNA"/>
</dbReference>
<dbReference type="GO" id="GO:0031177">
    <property type="term" value="F:phosphopantetheine binding"/>
    <property type="evidence" value="ECO:0007669"/>
    <property type="project" value="InterPro"/>
</dbReference>
<evidence type="ECO:0000256" key="1">
    <source>
        <dbReference type="ARBA" id="ARBA00022450"/>
    </source>
</evidence>
<dbReference type="InterPro" id="IPR013154">
    <property type="entry name" value="ADH-like_N"/>
</dbReference>
<dbReference type="Pfam" id="PF21089">
    <property type="entry name" value="PKS_DH_N"/>
    <property type="match status" value="1"/>
</dbReference>
<evidence type="ECO:0000256" key="6">
    <source>
        <dbReference type="ARBA" id="ARBA00023268"/>
    </source>
</evidence>
<dbReference type="RefSeq" id="XP_024676620.1">
    <property type="nucleotide sequence ID" value="XM_024817090.1"/>
</dbReference>